<dbReference type="Pfam" id="PF03472">
    <property type="entry name" value="Autoind_bind"/>
    <property type="match status" value="1"/>
</dbReference>
<reference evidence="6" key="1">
    <citation type="journal article" date="2019" name="Int. J. Syst. Evol. Microbiol.">
        <title>The Global Catalogue of Microorganisms (GCM) 10K type strain sequencing project: providing services to taxonomists for standard genome sequencing and annotation.</title>
        <authorList>
            <consortium name="The Broad Institute Genomics Platform"/>
            <consortium name="The Broad Institute Genome Sequencing Center for Infectious Disease"/>
            <person name="Wu L."/>
            <person name="Ma J."/>
        </authorList>
    </citation>
    <scope>NUCLEOTIDE SEQUENCE [LARGE SCALE GENOMIC DNA]</scope>
    <source>
        <strain evidence="6">KCTC 42443</strain>
    </source>
</reference>
<evidence type="ECO:0000256" key="3">
    <source>
        <dbReference type="ARBA" id="ARBA00023163"/>
    </source>
</evidence>
<dbReference type="Gene3D" id="3.30.450.80">
    <property type="entry name" value="Transcription factor LuxR-like, autoinducer-binding domain"/>
    <property type="match status" value="1"/>
</dbReference>
<evidence type="ECO:0000259" key="4">
    <source>
        <dbReference type="SMART" id="SM00421"/>
    </source>
</evidence>
<name>A0ABQ3J139_9RHOB</name>
<dbReference type="Pfam" id="PF08281">
    <property type="entry name" value="Sigma70_r4_2"/>
    <property type="match status" value="1"/>
</dbReference>
<organism evidence="5 6">
    <name type="scientific">Aliiroseovarius zhejiangensis</name>
    <dbReference type="NCBI Taxonomy" id="1632025"/>
    <lineage>
        <taxon>Bacteria</taxon>
        <taxon>Pseudomonadati</taxon>
        <taxon>Pseudomonadota</taxon>
        <taxon>Alphaproteobacteria</taxon>
        <taxon>Rhodobacterales</taxon>
        <taxon>Paracoccaceae</taxon>
        <taxon>Aliiroseovarius</taxon>
    </lineage>
</organism>
<dbReference type="InterPro" id="IPR036693">
    <property type="entry name" value="TF_LuxR_autoind-bd_dom_sf"/>
</dbReference>
<dbReference type="InterPro" id="IPR013249">
    <property type="entry name" value="RNA_pol_sigma70_r4_t2"/>
</dbReference>
<protein>
    <submittedName>
        <fullName evidence="5">LuxR family transcriptional regulator</fullName>
    </submittedName>
</protein>
<keyword evidence="1" id="KW-0805">Transcription regulation</keyword>
<dbReference type="SMART" id="SM00421">
    <property type="entry name" value="HTH_LUXR"/>
    <property type="match status" value="1"/>
</dbReference>
<dbReference type="InterPro" id="IPR016032">
    <property type="entry name" value="Sig_transdc_resp-reg_C-effctor"/>
</dbReference>
<sequence length="211" mass="23274">MRGLGMKTMVEDFGLDQGLAKLSDLAPKGYALGLHIRYASAHIMIQTYDPRWSQIYTEKGYMLADPMVFWGFGNEGTIRWSDLNLPDPHGILSQAGGFGLKYGVAVSHGSTASRTIGGFAREDREFADDEIAEIHALVVELHEKSTPPEQLTSAQRMALRLIAKGSRHAEAAALLGISESALKARLRSARERLFVRTTAEAIQRAQEYNLL</sequence>
<keyword evidence="6" id="KW-1185">Reference proteome</keyword>
<dbReference type="SUPFAM" id="SSF46894">
    <property type="entry name" value="C-terminal effector domain of the bipartite response regulators"/>
    <property type="match status" value="1"/>
</dbReference>
<evidence type="ECO:0000256" key="2">
    <source>
        <dbReference type="ARBA" id="ARBA00023125"/>
    </source>
</evidence>
<proteinExistence type="predicted"/>
<accession>A0ABQ3J139</accession>
<feature type="domain" description="HTH luxR-type" evidence="4">
    <location>
        <begin position="148"/>
        <end position="205"/>
    </location>
</feature>
<dbReference type="InterPro" id="IPR036388">
    <property type="entry name" value="WH-like_DNA-bd_sf"/>
</dbReference>
<dbReference type="Proteomes" id="UP000609802">
    <property type="component" value="Unassembled WGS sequence"/>
</dbReference>
<comment type="caution">
    <text evidence="5">The sequence shown here is derived from an EMBL/GenBank/DDBJ whole genome shotgun (WGS) entry which is preliminary data.</text>
</comment>
<evidence type="ECO:0000313" key="5">
    <source>
        <dbReference type="EMBL" id="GHF00963.1"/>
    </source>
</evidence>
<evidence type="ECO:0000256" key="1">
    <source>
        <dbReference type="ARBA" id="ARBA00023015"/>
    </source>
</evidence>
<keyword evidence="3" id="KW-0804">Transcription</keyword>
<evidence type="ECO:0000313" key="6">
    <source>
        <dbReference type="Proteomes" id="UP000609802"/>
    </source>
</evidence>
<keyword evidence="2" id="KW-0238">DNA-binding</keyword>
<dbReference type="SUPFAM" id="SSF75516">
    <property type="entry name" value="Pheromone-binding domain of LuxR-like quorum-sensing transcription factors"/>
    <property type="match status" value="1"/>
</dbReference>
<gene>
    <name evidence="5" type="ORF">GCM10016455_22510</name>
</gene>
<dbReference type="Gene3D" id="1.10.10.10">
    <property type="entry name" value="Winged helix-like DNA-binding domain superfamily/Winged helix DNA-binding domain"/>
    <property type="match status" value="1"/>
</dbReference>
<dbReference type="InterPro" id="IPR005143">
    <property type="entry name" value="TF_LuxR_autoind-bd_dom"/>
</dbReference>
<dbReference type="InterPro" id="IPR000792">
    <property type="entry name" value="Tscrpt_reg_LuxR_C"/>
</dbReference>
<dbReference type="EMBL" id="BNCH01000004">
    <property type="protein sequence ID" value="GHF00963.1"/>
    <property type="molecule type" value="Genomic_DNA"/>
</dbReference>